<organism evidence="5 6">
    <name type="scientific">Caenorhabditis auriculariae</name>
    <dbReference type="NCBI Taxonomy" id="2777116"/>
    <lineage>
        <taxon>Eukaryota</taxon>
        <taxon>Metazoa</taxon>
        <taxon>Ecdysozoa</taxon>
        <taxon>Nematoda</taxon>
        <taxon>Chromadorea</taxon>
        <taxon>Rhabditida</taxon>
        <taxon>Rhabditina</taxon>
        <taxon>Rhabditomorpha</taxon>
        <taxon>Rhabditoidea</taxon>
        <taxon>Rhabditidae</taxon>
        <taxon>Peloderinae</taxon>
        <taxon>Caenorhabditis</taxon>
    </lineage>
</organism>
<keyword evidence="1" id="KW-0479">Metal-binding</keyword>
<dbReference type="Proteomes" id="UP000835052">
    <property type="component" value="Unassembled WGS sequence"/>
</dbReference>
<keyword evidence="3" id="KW-0862">Zinc</keyword>
<dbReference type="PANTHER" id="PTHR13363:SF6">
    <property type="entry name" value="RING FINGER AND SPRY DOMAIN-CONTAINING PROTEIN 1"/>
    <property type="match status" value="1"/>
</dbReference>
<dbReference type="GO" id="GO:0005737">
    <property type="term" value="C:cytoplasm"/>
    <property type="evidence" value="ECO:0007669"/>
    <property type="project" value="TreeGrafter"/>
</dbReference>
<dbReference type="GO" id="GO:0051603">
    <property type="term" value="P:proteolysis involved in protein catabolic process"/>
    <property type="evidence" value="ECO:0007669"/>
    <property type="project" value="TreeGrafter"/>
</dbReference>
<dbReference type="EMBL" id="CAJGYM010000089">
    <property type="protein sequence ID" value="CAD6197266.1"/>
    <property type="molecule type" value="Genomic_DNA"/>
</dbReference>
<feature type="compositionally biased region" description="Basic residues" evidence="4">
    <location>
        <begin position="10"/>
        <end position="22"/>
    </location>
</feature>
<dbReference type="GO" id="GO:0008270">
    <property type="term" value="F:zinc ion binding"/>
    <property type="evidence" value="ECO:0007669"/>
    <property type="project" value="UniProtKB-KW"/>
</dbReference>
<evidence type="ECO:0000256" key="4">
    <source>
        <dbReference type="SAM" id="MobiDB-lite"/>
    </source>
</evidence>
<keyword evidence="2" id="KW-0863">Zinc-finger</keyword>
<evidence type="ECO:0000313" key="5">
    <source>
        <dbReference type="EMBL" id="CAD6197266.1"/>
    </source>
</evidence>
<dbReference type="AlphaFoldDB" id="A0A8S1HKU7"/>
<evidence type="ECO:0000313" key="6">
    <source>
        <dbReference type="Proteomes" id="UP000835052"/>
    </source>
</evidence>
<evidence type="ECO:0000256" key="2">
    <source>
        <dbReference type="ARBA" id="ARBA00022771"/>
    </source>
</evidence>
<comment type="caution">
    <text evidence="5">The sequence shown here is derived from an EMBL/GenBank/DDBJ whole genome shotgun (WGS) entry which is preliminary data.</text>
</comment>
<dbReference type="GO" id="GO:0004842">
    <property type="term" value="F:ubiquitin-protein transferase activity"/>
    <property type="evidence" value="ECO:0007669"/>
    <property type="project" value="InterPro"/>
</dbReference>
<proteinExistence type="predicted"/>
<evidence type="ECO:0000256" key="3">
    <source>
        <dbReference type="ARBA" id="ARBA00022833"/>
    </source>
</evidence>
<evidence type="ECO:0000256" key="1">
    <source>
        <dbReference type="ARBA" id="ARBA00022723"/>
    </source>
</evidence>
<keyword evidence="6" id="KW-1185">Reference proteome</keyword>
<accession>A0A8S1HKU7</accession>
<reference evidence="5" key="1">
    <citation type="submission" date="2020-10" db="EMBL/GenBank/DDBJ databases">
        <authorList>
            <person name="Kikuchi T."/>
        </authorList>
    </citation>
    <scope>NUCLEOTIDE SEQUENCE</scope>
    <source>
        <strain evidence="5">NKZ352</strain>
    </source>
</reference>
<name>A0A8S1HKU7_9PELO</name>
<protein>
    <submittedName>
        <fullName evidence="5">Uncharacterized protein</fullName>
    </submittedName>
</protein>
<sequence>MGSCMCKEARARRKERRPSQILRRRQEAHRRLMLAEDSRSGPDPFHTEIWPRVRTNRGRDEHFPVDIEALIFETLRVIRTLVNNEQEPPRALLQLNMIADNENGWMTVVKCLIESIPHDDSLGPAVISLFLDECPLPSKETVHTVMEKLQLNKQTVVKRAQHPRWYRNACIVLGSLAEKMAGTAAVAMFNKDIQAFLLANICHNMKSRGKTTTENQHQISWLFNNCVHHPLKELEKWLTDPQYKKIIGWLNRSDFCAQWSLDNIFTIDARKIRL</sequence>
<dbReference type="InterPro" id="IPR045129">
    <property type="entry name" value="RNF123/RKP/RSPRY1"/>
</dbReference>
<dbReference type="OrthoDB" id="5870006at2759"/>
<gene>
    <name evidence="5" type="ORF">CAUJ_LOCUS13175</name>
</gene>
<dbReference type="PANTHER" id="PTHR13363">
    <property type="entry name" value="RING FINGER AND SRY DOMAIN-CONTAINING"/>
    <property type="match status" value="1"/>
</dbReference>
<feature type="region of interest" description="Disordered" evidence="4">
    <location>
        <begin position="1"/>
        <end position="22"/>
    </location>
</feature>